<accession>A0A345IP81</accession>
<proteinExistence type="predicted"/>
<protein>
    <submittedName>
        <fullName evidence="1">Uncharacterized protein</fullName>
    </submittedName>
</protein>
<sequence length="44" mass="4966">MRRRVLIDLSLETSGHFATQAAKTRGENFCELVVKIANSARFVE</sequence>
<dbReference type="EMBL" id="MH460879">
    <property type="protein sequence ID" value="AXH01653.1"/>
    <property type="molecule type" value="Genomic_DNA"/>
</dbReference>
<organism evidence="1">
    <name type="scientific">Serratia marcescens</name>
    <dbReference type="NCBI Taxonomy" id="615"/>
    <lineage>
        <taxon>Bacteria</taxon>
        <taxon>Pseudomonadati</taxon>
        <taxon>Pseudomonadota</taxon>
        <taxon>Gammaproteobacteria</taxon>
        <taxon>Enterobacterales</taxon>
        <taxon>Yersiniaceae</taxon>
        <taxon>Serratia</taxon>
    </lineage>
</organism>
<reference evidence="1" key="1">
    <citation type="submission" date="2018-06" db="EMBL/GenBank/DDBJ databases">
        <title>SME-4 producing Serratia marcescens from Argentina and comparison with genomes of other SME-producers.</title>
        <authorList>
            <person name="Dabos L."/>
            <person name="Patino Navarrete R."/>
            <person name="Naas T."/>
        </authorList>
    </citation>
    <scope>NUCLEOTIDE SEQUENCE</scope>
    <source>
        <strain evidence="1">Aw</strain>
    </source>
</reference>
<name>A0A345IP81_SERMA</name>
<evidence type="ECO:0000313" key="1">
    <source>
        <dbReference type="EMBL" id="AXH01653.1"/>
    </source>
</evidence>
<dbReference type="AlphaFoldDB" id="A0A345IP81"/>